<evidence type="ECO:0000256" key="5">
    <source>
        <dbReference type="ARBA" id="ARBA00050213"/>
    </source>
</evidence>
<comment type="caution">
    <text evidence="10">The sequence shown here is derived from an EMBL/GenBank/DDBJ whole genome shotgun (WGS) entry which is preliminary data.</text>
</comment>
<comment type="function">
    <text evidence="6 9">Nucleoside triphosphate pyrophosphatase that hydrolyzes 7-methyl-GTP (m(7)GTP). May have a dual role in cell division arrest and in preventing the incorporation of modified nucleotides into cellular nucleic acids.</text>
</comment>
<dbReference type="HAMAP" id="MF_00528">
    <property type="entry name" value="Maf"/>
    <property type="match status" value="1"/>
</dbReference>
<dbReference type="PANTHER" id="PTHR43213:SF10">
    <property type="entry name" value="7-METHYL-GTP PYROPHOSPHATASE"/>
    <property type="match status" value="1"/>
</dbReference>
<reference evidence="10" key="1">
    <citation type="submission" date="2021-04" db="EMBL/GenBank/DDBJ databases">
        <authorList>
            <person name="Hornung B."/>
        </authorList>
    </citation>
    <scope>NUCLEOTIDE SEQUENCE</scope>
    <source>
        <strain evidence="10">G5G6</strain>
    </source>
</reference>
<dbReference type="GO" id="GO:0009117">
    <property type="term" value="P:nucleotide metabolic process"/>
    <property type="evidence" value="ECO:0007669"/>
    <property type="project" value="UniProtKB-KW"/>
</dbReference>
<evidence type="ECO:0000256" key="1">
    <source>
        <dbReference type="ARBA" id="ARBA00004496"/>
    </source>
</evidence>
<evidence type="ECO:0000256" key="4">
    <source>
        <dbReference type="ARBA" id="ARBA00023080"/>
    </source>
</evidence>
<evidence type="ECO:0000313" key="11">
    <source>
        <dbReference type="Proteomes" id="UP000742786"/>
    </source>
</evidence>
<evidence type="ECO:0000256" key="9">
    <source>
        <dbReference type="HAMAP-Rule" id="MF_00528"/>
    </source>
</evidence>
<keyword evidence="11" id="KW-1185">Reference proteome</keyword>
<dbReference type="PIRSF" id="PIRSF006305">
    <property type="entry name" value="Maf"/>
    <property type="match status" value="1"/>
</dbReference>
<feature type="site" description="Important for substrate specificity" evidence="9">
    <location>
        <position position="171"/>
    </location>
</feature>
<evidence type="ECO:0000256" key="3">
    <source>
        <dbReference type="ARBA" id="ARBA00022801"/>
    </source>
</evidence>
<proteinExistence type="inferred from homology"/>
<dbReference type="GO" id="GO:0047429">
    <property type="term" value="F:nucleoside triphosphate diphosphatase activity"/>
    <property type="evidence" value="ECO:0007669"/>
    <property type="project" value="InterPro"/>
</dbReference>
<keyword evidence="2 9" id="KW-0963">Cytoplasm</keyword>
<dbReference type="GO" id="GO:0005737">
    <property type="term" value="C:cytoplasm"/>
    <property type="evidence" value="ECO:0007669"/>
    <property type="project" value="UniProtKB-SubCell"/>
</dbReference>
<dbReference type="Gene3D" id="3.90.950.10">
    <property type="match status" value="1"/>
</dbReference>
<feature type="site" description="Important for substrate specificity" evidence="9">
    <location>
        <position position="29"/>
    </location>
</feature>
<dbReference type="EMBL" id="CAJQUM010000001">
    <property type="protein sequence ID" value="CAG4883343.1"/>
    <property type="molecule type" value="Genomic_DNA"/>
</dbReference>
<evidence type="ECO:0000256" key="7">
    <source>
        <dbReference type="ARBA" id="ARBA00060749"/>
    </source>
</evidence>
<feature type="site" description="Important for substrate specificity" evidence="9">
    <location>
        <position position="87"/>
    </location>
</feature>
<keyword evidence="3 9" id="KW-0378">Hydrolase</keyword>
<dbReference type="NCBIfam" id="TIGR00172">
    <property type="entry name" value="maf"/>
    <property type="match status" value="1"/>
</dbReference>
<dbReference type="SUPFAM" id="SSF52972">
    <property type="entry name" value="ITPase-like"/>
    <property type="match status" value="1"/>
</dbReference>
<evidence type="ECO:0000256" key="6">
    <source>
        <dbReference type="ARBA" id="ARBA00053369"/>
    </source>
</evidence>
<comment type="similarity">
    <text evidence="7 9">Belongs to the Maf family. YceF subfamily.</text>
</comment>
<gene>
    <name evidence="10" type="ORF">GTOL_11224</name>
</gene>
<evidence type="ECO:0000256" key="2">
    <source>
        <dbReference type="ARBA" id="ARBA00022490"/>
    </source>
</evidence>
<dbReference type="InterPro" id="IPR029001">
    <property type="entry name" value="ITPase-like_fam"/>
</dbReference>
<evidence type="ECO:0000256" key="8">
    <source>
        <dbReference type="ARBA" id="ARBA00068163"/>
    </source>
</evidence>
<feature type="active site" description="Proton acceptor" evidence="9">
    <location>
        <position position="86"/>
    </location>
</feature>
<name>A0A916MZX2_9PROT</name>
<dbReference type="Pfam" id="PF02545">
    <property type="entry name" value="Maf"/>
    <property type="match status" value="1"/>
</dbReference>
<dbReference type="InterPro" id="IPR003697">
    <property type="entry name" value="Maf-like"/>
</dbReference>
<evidence type="ECO:0000313" key="10">
    <source>
        <dbReference type="EMBL" id="CAG4883343.1"/>
    </source>
</evidence>
<dbReference type="CDD" id="cd00555">
    <property type="entry name" value="Maf"/>
    <property type="match status" value="1"/>
</dbReference>
<dbReference type="EC" id="3.6.1.-" evidence="9"/>
<keyword evidence="4 9" id="KW-0546">Nucleotide metabolism</keyword>
<comment type="cofactor">
    <cofactor evidence="9">
        <name>a divalent metal cation</name>
        <dbReference type="ChEBI" id="CHEBI:60240"/>
    </cofactor>
</comment>
<comment type="caution">
    <text evidence="9">Lacks conserved residue(s) required for the propagation of feature annotation.</text>
</comment>
<dbReference type="Proteomes" id="UP000742786">
    <property type="component" value="Unassembled WGS sequence"/>
</dbReference>
<dbReference type="AlphaFoldDB" id="A0A916MZX2"/>
<accession>A0A916MZX2</accession>
<protein>
    <recommendedName>
        <fullName evidence="8 9">7-methyl-GTP pyrophosphatase</fullName>
        <shortName evidence="9">m(7)GTP pyrophosphatase</shortName>
        <ecNumber evidence="9">3.6.1.-</ecNumber>
    </recommendedName>
</protein>
<organism evidence="10 11">
    <name type="scientific">Georgfuchsia toluolica</name>
    <dbReference type="NCBI Taxonomy" id="424218"/>
    <lineage>
        <taxon>Bacteria</taxon>
        <taxon>Pseudomonadati</taxon>
        <taxon>Pseudomonadota</taxon>
        <taxon>Betaproteobacteria</taxon>
        <taxon>Nitrosomonadales</taxon>
        <taxon>Sterolibacteriaceae</taxon>
        <taxon>Georgfuchsia</taxon>
    </lineage>
</organism>
<dbReference type="PANTHER" id="PTHR43213">
    <property type="entry name" value="BIFUNCTIONAL DTTP/UTP PYROPHOSPHATASE/METHYLTRANSFERASE PROTEIN-RELATED"/>
    <property type="match status" value="1"/>
</dbReference>
<dbReference type="FunFam" id="3.90.950.10:FF:000005">
    <property type="entry name" value="7-methyl-GTP pyrophosphatase"/>
    <property type="match status" value="1"/>
</dbReference>
<sequence>MLSCRPFFRQIKNMSHSAHKLVLASTSSYRRELLARLQIPFEVAAPEVDESALAGESPGATAERLAEAKARDVGMRFPNALVIGSDQIAYNAGGRFGKPGTRDKAAAQLRAMSGGSIFFHTGLCLFNTATGNVQLRGIPVEVGFRTLTEAEIQRYLDREDALNCAGSAKSEGLGIALMRYLRGDDPNALIGLPLIALCDMLRAEGMTVP</sequence>
<comment type="subcellular location">
    <subcellularLocation>
        <location evidence="1 9">Cytoplasm</location>
    </subcellularLocation>
</comment>
<comment type="catalytic activity">
    <reaction evidence="5 9">
        <text>N(7)-methyl-GTP + H2O = N(7)-methyl-GMP + diphosphate + H(+)</text>
        <dbReference type="Rhea" id="RHEA:58744"/>
        <dbReference type="ChEBI" id="CHEBI:15377"/>
        <dbReference type="ChEBI" id="CHEBI:15378"/>
        <dbReference type="ChEBI" id="CHEBI:33019"/>
        <dbReference type="ChEBI" id="CHEBI:58285"/>
        <dbReference type="ChEBI" id="CHEBI:87133"/>
    </reaction>
</comment>